<dbReference type="InterPro" id="IPR006059">
    <property type="entry name" value="SBP"/>
</dbReference>
<keyword evidence="3" id="KW-0472">Membrane</keyword>
<organism evidence="7 8">
    <name type="scientific">Candidatus Ornithocaccomicrobium faecavium</name>
    <dbReference type="NCBI Taxonomy" id="2840890"/>
    <lineage>
        <taxon>Bacteria</taxon>
        <taxon>Bacillati</taxon>
        <taxon>Bacillota</taxon>
        <taxon>Clostridia</taxon>
        <taxon>Candidatus Ornithocaccomicrobium</taxon>
    </lineage>
</organism>
<keyword evidence="5" id="KW-0449">Lipoprotein</keyword>
<evidence type="ECO:0000313" key="7">
    <source>
        <dbReference type="EMBL" id="HIV27322.1"/>
    </source>
</evidence>
<evidence type="ECO:0000256" key="3">
    <source>
        <dbReference type="ARBA" id="ARBA00023136"/>
    </source>
</evidence>
<dbReference type="PANTHER" id="PTHR43649:SF33">
    <property type="entry name" value="POLYGALACTURONAN_RHAMNOGALACTURONAN-BINDING PROTEIN YTCQ"/>
    <property type="match status" value="1"/>
</dbReference>
<evidence type="ECO:0000256" key="1">
    <source>
        <dbReference type="ARBA" id="ARBA00022475"/>
    </source>
</evidence>
<accession>A0A9D1P6S3</accession>
<proteinExistence type="predicted"/>
<dbReference type="InterPro" id="IPR050490">
    <property type="entry name" value="Bact_solute-bd_prot1"/>
</dbReference>
<dbReference type="Gene3D" id="3.40.190.10">
    <property type="entry name" value="Periplasmic binding protein-like II"/>
    <property type="match status" value="2"/>
</dbReference>
<sequence length="566" mass="62868">MHKRFTALLSLFLVLSLFAGSAMAESDLLNEFGTFPIIKNGSDITITIGTPAIATVTDYDDNHLTNYWRERLGINIEVQLFDTNEYKTQLQLMTSSGERLPDILVNFALTPTERESYGSQGYFLDLLPYFEEHELTRYFDSEAASYLTEAEKATTISAGLSSNGALYAFPFWAVSVADPWSNGLLINNTFCEALGMEIPTTLEEYYNYLVAVKEKDPNGNGIADEIPLVGFANSGNGDVIINLLNAFTYYPNTWNGVALCCDDEGNIYVPYQTEEFKEGMKFIAKLYAEGLISDLSFSQDRYGLQAMTDLTGDAPDIVGSAMSHRSYMFASPFSAERRTHYTSIGPLVGPEGVAYAATYKVEPVYVNFITADCENPDAAFALLDYMTSTHSTLTARYGREGEYWRYVTEEEAARGSGWANLGYTDALYTTSGMELAWGQQTNEIWNITCITWQPQGFTALTPAATDDSYESETAKYNSQDWNNAIMARYGKAPKNLVGTLAYTAEEQAMLGTSETDIGIYVRECMTRMVLGEMDIDAEWDTFQANLEAMGLSTVLSIAQAAWDRVN</sequence>
<keyword evidence="2 6" id="KW-0732">Signal</keyword>
<evidence type="ECO:0000313" key="8">
    <source>
        <dbReference type="Proteomes" id="UP000886884"/>
    </source>
</evidence>
<evidence type="ECO:0000256" key="6">
    <source>
        <dbReference type="SAM" id="SignalP"/>
    </source>
</evidence>
<evidence type="ECO:0000256" key="5">
    <source>
        <dbReference type="ARBA" id="ARBA00023288"/>
    </source>
</evidence>
<dbReference type="EMBL" id="DVOT01000090">
    <property type="protein sequence ID" value="HIV27322.1"/>
    <property type="molecule type" value="Genomic_DNA"/>
</dbReference>
<evidence type="ECO:0000256" key="4">
    <source>
        <dbReference type="ARBA" id="ARBA00023139"/>
    </source>
</evidence>
<reference evidence="7" key="2">
    <citation type="journal article" date="2021" name="PeerJ">
        <title>Extensive microbial diversity within the chicken gut microbiome revealed by metagenomics and culture.</title>
        <authorList>
            <person name="Gilroy R."/>
            <person name="Ravi A."/>
            <person name="Getino M."/>
            <person name="Pursley I."/>
            <person name="Horton D.L."/>
            <person name="Alikhan N.F."/>
            <person name="Baker D."/>
            <person name="Gharbi K."/>
            <person name="Hall N."/>
            <person name="Watson M."/>
            <person name="Adriaenssens E.M."/>
            <person name="Foster-Nyarko E."/>
            <person name="Jarju S."/>
            <person name="Secka A."/>
            <person name="Antonio M."/>
            <person name="Oren A."/>
            <person name="Chaudhuri R.R."/>
            <person name="La Ragione R."/>
            <person name="Hildebrand F."/>
            <person name="Pallen M.J."/>
        </authorList>
    </citation>
    <scope>NUCLEOTIDE SEQUENCE</scope>
    <source>
        <strain evidence="7">CHK183-6373</strain>
    </source>
</reference>
<dbReference type="PANTHER" id="PTHR43649">
    <property type="entry name" value="ARABINOSE-BINDING PROTEIN-RELATED"/>
    <property type="match status" value="1"/>
</dbReference>
<feature type="chain" id="PRO_5038350209" evidence="6">
    <location>
        <begin position="25"/>
        <end position="566"/>
    </location>
</feature>
<dbReference type="Pfam" id="PF01547">
    <property type="entry name" value="SBP_bac_1"/>
    <property type="match status" value="1"/>
</dbReference>
<keyword evidence="4" id="KW-0564">Palmitate</keyword>
<reference evidence="7" key="1">
    <citation type="submission" date="2020-10" db="EMBL/GenBank/DDBJ databases">
        <authorList>
            <person name="Gilroy R."/>
        </authorList>
    </citation>
    <scope>NUCLEOTIDE SEQUENCE</scope>
    <source>
        <strain evidence="7">CHK183-6373</strain>
    </source>
</reference>
<feature type="signal peptide" evidence="6">
    <location>
        <begin position="1"/>
        <end position="24"/>
    </location>
</feature>
<protein>
    <submittedName>
        <fullName evidence="7">Extracellular solute-binding protein</fullName>
    </submittedName>
</protein>
<dbReference type="SUPFAM" id="SSF53850">
    <property type="entry name" value="Periplasmic binding protein-like II"/>
    <property type="match status" value="1"/>
</dbReference>
<gene>
    <name evidence="7" type="ORF">IAA64_05095</name>
</gene>
<dbReference type="AlphaFoldDB" id="A0A9D1P6S3"/>
<comment type="caution">
    <text evidence="7">The sequence shown here is derived from an EMBL/GenBank/DDBJ whole genome shotgun (WGS) entry which is preliminary data.</text>
</comment>
<dbReference type="Proteomes" id="UP000886884">
    <property type="component" value="Unassembled WGS sequence"/>
</dbReference>
<evidence type="ECO:0000256" key="2">
    <source>
        <dbReference type="ARBA" id="ARBA00022729"/>
    </source>
</evidence>
<keyword evidence="1" id="KW-1003">Cell membrane</keyword>
<name>A0A9D1P6S3_9FIRM</name>